<evidence type="ECO:0000256" key="2">
    <source>
        <dbReference type="ARBA" id="ARBA00009347"/>
    </source>
</evidence>
<proteinExistence type="inferred from homology"/>
<evidence type="ECO:0000256" key="4">
    <source>
        <dbReference type="ARBA" id="ARBA00022827"/>
    </source>
</evidence>
<sequence length="353" mass="36788">MHFDPDEDGLALQATVRDLCGERLPLEATRNWTGAASFDRAAWAALARLGAFTMTQPEERGGLELGVAEAGLVFQVLGAELVPGPLVAAALVADLDERVGAGEAFATVVTRPPAGSGPARAGGPWVIPHLDLATDVYAVDENGVWRTAARAVEGTPVPNPLDPATPMWLADTVPAGEQVGGPELARGWLLRGSVLASALLAGNATRTVELAVAYAKQREQFGRVIGGFQAVKHLLAEAFTRAEVARVAVDAAAVVLDDAGTGTGTDEGPADGYADPTFNPVRAIAGARVLAADAASRNAKTAIQVHGGMGFTWETTIHLFLKRAWVLRNAFTTPEEAADAVAHSLARPQWMAA</sequence>
<dbReference type="STRING" id="1834516.BL253_01925"/>
<keyword evidence="4" id="KW-0274">FAD</keyword>
<evidence type="ECO:0000313" key="9">
    <source>
        <dbReference type="Proteomes" id="UP000188929"/>
    </source>
</evidence>
<feature type="domain" description="Acyl-CoA dehydrogenase/oxidase N-terminal" evidence="7">
    <location>
        <begin position="7"/>
        <end position="83"/>
    </location>
</feature>
<dbReference type="Proteomes" id="UP000188929">
    <property type="component" value="Unassembled WGS sequence"/>
</dbReference>
<dbReference type="InterPro" id="IPR009100">
    <property type="entry name" value="AcylCoA_DH/oxidase_NM_dom_sf"/>
</dbReference>
<evidence type="ECO:0000256" key="1">
    <source>
        <dbReference type="ARBA" id="ARBA00001974"/>
    </source>
</evidence>
<comment type="caution">
    <text evidence="8">The sequence shown here is derived from an EMBL/GenBank/DDBJ whole genome shotgun (WGS) entry which is preliminary data.</text>
</comment>
<dbReference type="InterPro" id="IPR036250">
    <property type="entry name" value="AcylCo_DH-like_C"/>
</dbReference>
<keyword evidence="5" id="KW-0560">Oxidoreductase</keyword>
<accession>A0A1V2IK79</accession>
<name>A0A1V2IK79_9ACTN</name>
<dbReference type="Gene3D" id="1.10.540.10">
    <property type="entry name" value="Acyl-CoA dehydrogenase/oxidase, N-terminal domain"/>
    <property type="match status" value="1"/>
</dbReference>
<dbReference type="Pfam" id="PF02771">
    <property type="entry name" value="Acyl-CoA_dh_N"/>
    <property type="match status" value="1"/>
</dbReference>
<comment type="similarity">
    <text evidence="2">Belongs to the acyl-CoA dehydrogenase family.</text>
</comment>
<dbReference type="OrthoDB" id="8677713at2"/>
<feature type="domain" description="Acyl-CoA dehydrogenase/oxidase C-terminal" evidence="6">
    <location>
        <begin position="192"/>
        <end position="328"/>
    </location>
</feature>
<evidence type="ECO:0000256" key="5">
    <source>
        <dbReference type="ARBA" id="ARBA00023002"/>
    </source>
</evidence>
<dbReference type="InterPro" id="IPR037069">
    <property type="entry name" value="AcylCoA_DH/ox_N_sf"/>
</dbReference>
<dbReference type="InterPro" id="IPR009075">
    <property type="entry name" value="AcylCo_DH/oxidase_C"/>
</dbReference>
<comment type="cofactor">
    <cofactor evidence="1">
        <name>FAD</name>
        <dbReference type="ChEBI" id="CHEBI:57692"/>
    </cofactor>
</comment>
<dbReference type="PANTHER" id="PTHR43884">
    <property type="entry name" value="ACYL-COA DEHYDROGENASE"/>
    <property type="match status" value="1"/>
</dbReference>
<reference evidence="9" key="1">
    <citation type="submission" date="2016-10" db="EMBL/GenBank/DDBJ databases">
        <title>Frankia sp. NRRL B-16386 Genome sequencing.</title>
        <authorList>
            <person name="Ghodhbane-Gtari F."/>
            <person name="Swanson E."/>
            <person name="Gueddou A."/>
            <person name="Hezbri K."/>
            <person name="Ktari K."/>
            <person name="Nouioui I."/>
            <person name="Morris K."/>
            <person name="Simpson S."/>
            <person name="Abebe-Akele F."/>
            <person name="Thomas K."/>
            <person name="Gtari M."/>
            <person name="Tisa L.S."/>
        </authorList>
    </citation>
    <scope>NUCLEOTIDE SEQUENCE [LARGE SCALE GENOMIC DNA]</scope>
    <source>
        <strain evidence="9">NRRL B-16386</strain>
    </source>
</reference>
<dbReference type="Pfam" id="PF00441">
    <property type="entry name" value="Acyl-CoA_dh_1"/>
    <property type="match status" value="1"/>
</dbReference>
<evidence type="ECO:0000259" key="7">
    <source>
        <dbReference type="Pfam" id="PF02771"/>
    </source>
</evidence>
<protein>
    <submittedName>
        <fullName evidence="8">Acyl-CoA dehydrogenase</fullName>
    </submittedName>
</protein>
<dbReference type="InterPro" id="IPR013786">
    <property type="entry name" value="AcylCoA_DH/ox_N"/>
</dbReference>
<evidence type="ECO:0000259" key="6">
    <source>
        <dbReference type="Pfam" id="PF00441"/>
    </source>
</evidence>
<organism evidence="8 9">
    <name type="scientific">Pseudofrankia asymbiotica</name>
    <dbReference type="NCBI Taxonomy" id="1834516"/>
    <lineage>
        <taxon>Bacteria</taxon>
        <taxon>Bacillati</taxon>
        <taxon>Actinomycetota</taxon>
        <taxon>Actinomycetes</taxon>
        <taxon>Frankiales</taxon>
        <taxon>Frankiaceae</taxon>
        <taxon>Pseudofrankia</taxon>
    </lineage>
</organism>
<dbReference type="EMBL" id="MOMC01000005">
    <property type="protein sequence ID" value="ONH33359.1"/>
    <property type="molecule type" value="Genomic_DNA"/>
</dbReference>
<dbReference type="GO" id="GO:0003995">
    <property type="term" value="F:acyl-CoA dehydrogenase activity"/>
    <property type="evidence" value="ECO:0007669"/>
    <property type="project" value="TreeGrafter"/>
</dbReference>
<dbReference type="GO" id="GO:0050660">
    <property type="term" value="F:flavin adenine dinucleotide binding"/>
    <property type="evidence" value="ECO:0007669"/>
    <property type="project" value="InterPro"/>
</dbReference>
<dbReference type="RefSeq" id="WP_076813016.1">
    <property type="nucleotide sequence ID" value="NZ_MOMC01000005.1"/>
</dbReference>
<evidence type="ECO:0000313" key="8">
    <source>
        <dbReference type="EMBL" id="ONH33359.1"/>
    </source>
</evidence>
<dbReference type="SUPFAM" id="SSF47203">
    <property type="entry name" value="Acyl-CoA dehydrogenase C-terminal domain-like"/>
    <property type="match status" value="1"/>
</dbReference>
<dbReference type="PANTHER" id="PTHR43884:SF20">
    <property type="entry name" value="ACYL-COA DEHYDROGENASE FADE28"/>
    <property type="match status" value="1"/>
</dbReference>
<keyword evidence="3" id="KW-0285">Flavoprotein</keyword>
<evidence type="ECO:0000256" key="3">
    <source>
        <dbReference type="ARBA" id="ARBA00022630"/>
    </source>
</evidence>
<dbReference type="AlphaFoldDB" id="A0A1V2IK79"/>
<gene>
    <name evidence="8" type="ORF">BL253_01925</name>
</gene>
<keyword evidence="9" id="KW-1185">Reference proteome</keyword>
<dbReference type="SUPFAM" id="SSF56645">
    <property type="entry name" value="Acyl-CoA dehydrogenase NM domain-like"/>
    <property type="match status" value="1"/>
</dbReference>
<dbReference type="Gene3D" id="1.20.140.10">
    <property type="entry name" value="Butyryl-CoA Dehydrogenase, subunit A, domain 3"/>
    <property type="match status" value="1"/>
</dbReference>